<gene>
    <name evidence="2" type="ORF">HMPREF9451_01144</name>
</gene>
<dbReference type="HOGENOM" id="CLU_3066261_0_0_11"/>
<dbReference type="InParanoid" id="K0YW08"/>
<name>K0YW08_9ACTN</name>
<keyword evidence="1" id="KW-0472">Membrane</keyword>
<comment type="caution">
    <text evidence="2">The sequence shown here is derived from an EMBL/GenBank/DDBJ whole genome shotgun (WGS) entry which is preliminary data.</text>
</comment>
<keyword evidence="1" id="KW-1133">Transmembrane helix</keyword>
<keyword evidence="1" id="KW-0812">Transmembrane</keyword>
<sequence>MKAIFAIMFWVTGITNGVPSDSIRPILVICAIIVTTIACVTLFSATTMIDASL</sequence>
<dbReference type="RefSeq" id="WP_009139343.1">
    <property type="nucleotide sequence ID" value="NZ_JH815198.1"/>
</dbReference>
<evidence type="ECO:0000313" key="3">
    <source>
        <dbReference type="Proteomes" id="UP000006069"/>
    </source>
</evidence>
<feature type="transmembrane region" description="Helical" evidence="1">
    <location>
        <begin position="26"/>
        <end position="49"/>
    </location>
</feature>
<dbReference type="AlphaFoldDB" id="K0YW08"/>
<dbReference type="EMBL" id="ADMD01000007">
    <property type="protein sequence ID" value="EJZ83624.1"/>
    <property type="molecule type" value="Genomic_DNA"/>
</dbReference>
<reference evidence="2 3" key="1">
    <citation type="submission" date="2012-08" db="EMBL/GenBank/DDBJ databases">
        <title>The Genome Sequence of Slackia piriformis YIT 12062.</title>
        <authorList>
            <consortium name="The Broad Institute Genome Sequencing Platform"/>
            <person name="Earl A."/>
            <person name="Ward D."/>
            <person name="Feldgarden M."/>
            <person name="Gevers D."/>
            <person name="Morotomi M."/>
            <person name="Walker B."/>
            <person name="Young S.K."/>
            <person name="Zeng Q."/>
            <person name="Gargeya S."/>
            <person name="Fitzgerald M."/>
            <person name="Haas B."/>
            <person name="Abouelleil A."/>
            <person name="Alvarado L."/>
            <person name="Arachchi H.M."/>
            <person name="Berlin A.M."/>
            <person name="Chapman S.B."/>
            <person name="Goldberg J."/>
            <person name="Griggs A."/>
            <person name="Gujja S."/>
            <person name="Hansen M."/>
            <person name="Howarth C."/>
            <person name="Imamovic A."/>
            <person name="Larimer J."/>
            <person name="McCowen C."/>
            <person name="Montmayeur A."/>
            <person name="Murphy C."/>
            <person name="Neiman D."/>
            <person name="Pearson M."/>
            <person name="Priest M."/>
            <person name="Roberts A."/>
            <person name="Saif S."/>
            <person name="Shea T."/>
            <person name="Sisk P."/>
            <person name="Sykes S."/>
            <person name="Wortman J."/>
            <person name="Nusbaum C."/>
            <person name="Birren B."/>
        </authorList>
    </citation>
    <scope>NUCLEOTIDE SEQUENCE [LARGE SCALE GENOMIC DNA]</scope>
    <source>
        <strain evidence="2 3">YIT 12062</strain>
    </source>
</reference>
<evidence type="ECO:0000313" key="2">
    <source>
        <dbReference type="EMBL" id="EJZ83624.1"/>
    </source>
</evidence>
<accession>K0YW08</accession>
<protein>
    <submittedName>
        <fullName evidence="2">Uncharacterized protein</fullName>
    </submittedName>
</protein>
<dbReference type="Proteomes" id="UP000006069">
    <property type="component" value="Unassembled WGS sequence"/>
</dbReference>
<keyword evidence="3" id="KW-1185">Reference proteome</keyword>
<organism evidence="2 3">
    <name type="scientific">Slackia piriformis YIT 12062</name>
    <dbReference type="NCBI Taxonomy" id="742818"/>
    <lineage>
        <taxon>Bacteria</taxon>
        <taxon>Bacillati</taxon>
        <taxon>Actinomycetota</taxon>
        <taxon>Coriobacteriia</taxon>
        <taxon>Eggerthellales</taxon>
        <taxon>Eggerthellaceae</taxon>
        <taxon>Slackia</taxon>
    </lineage>
</organism>
<evidence type="ECO:0000256" key="1">
    <source>
        <dbReference type="SAM" id="Phobius"/>
    </source>
</evidence>
<proteinExistence type="predicted"/>